<dbReference type="AlphaFoldDB" id="K5ZWM6"/>
<evidence type="ECO:0000313" key="2">
    <source>
        <dbReference type="Proteomes" id="UP000001218"/>
    </source>
</evidence>
<protein>
    <submittedName>
        <fullName evidence="1">Uncharacterized protein</fullName>
    </submittedName>
</protein>
<organism evidence="1 2">
    <name type="scientific">Parabacteroides johnsonii CL02T12C29</name>
    <dbReference type="NCBI Taxonomy" id="999419"/>
    <lineage>
        <taxon>Bacteria</taxon>
        <taxon>Pseudomonadati</taxon>
        <taxon>Bacteroidota</taxon>
        <taxon>Bacteroidia</taxon>
        <taxon>Bacteroidales</taxon>
        <taxon>Tannerellaceae</taxon>
        <taxon>Parabacteroides</taxon>
    </lineage>
</organism>
<accession>K5ZWM6</accession>
<proteinExistence type="predicted"/>
<name>K5ZWM6_9BACT</name>
<dbReference type="EMBL" id="AGZP01000027">
    <property type="protein sequence ID" value="EKN07813.1"/>
    <property type="molecule type" value="Genomic_DNA"/>
</dbReference>
<evidence type="ECO:0000313" key="1">
    <source>
        <dbReference type="EMBL" id="EKN07813.1"/>
    </source>
</evidence>
<sequence>MNASSRYREVKSFILNIYCNCSKHCIKMHTDYIHKYCILLKYRYVLERLKLR</sequence>
<reference evidence="1 2" key="1">
    <citation type="submission" date="2012-02" db="EMBL/GenBank/DDBJ databases">
        <title>The Genome Sequence of Parabacteroides johnsonii CL02T12C29.</title>
        <authorList>
            <consortium name="The Broad Institute Genome Sequencing Platform"/>
            <person name="Earl A."/>
            <person name="Ward D."/>
            <person name="Feldgarden M."/>
            <person name="Gevers D."/>
            <person name="Zitomersky N.L."/>
            <person name="Coyne M.J."/>
            <person name="Comstock L.E."/>
            <person name="Young S.K."/>
            <person name="Zeng Q."/>
            <person name="Gargeya S."/>
            <person name="Fitzgerald M."/>
            <person name="Haas B."/>
            <person name="Abouelleil A."/>
            <person name="Alvarado L."/>
            <person name="Arachchi H.M."/>
            <person name="Berlin A."/>
            <person name="Chapman S.B."/>
            <person name="Gearin G."/>
            <person name="Goldberg J."/>
            <person name="Griggs A."/>
            <person name="Gujja S."/>
            <person name="Hansen M."/>
            <person name="Heiman D."/>
            <person name="Howarth C."/>
            <person name="Larimer J."/>
            <person name="Lui A."/>
            <person name="MacDonald P.J.P."/>
            <person name="McCowen C."/>
            <person name="Montmayeur A."/>
            <person name="Murphy C."/>
            <person name="Neiman D."/>
            <person name="Pearson M."/>
            <person name="Priest M."/>
            <person name="Roberts A."/>
            <person name="Saif S."/>
            <person name="Shea T."/>
            <person name="Sisk P."/>
            <person name="Stolte C."/>
            <person name="Sykes S."/>
            <person name="Wortman J."/>
            <person name="Nusbaum C."/>
            <person name="Birren B."/>
        </authorList>
    </citation>
    <scope>NUCLEOTIDE SEQUENCE [LARGE SCALE GENOMIC DNA]</scope>
    <source>
        <strain evidence="1 2">CL02T12C29</strain>
    </source>
</reference>
<dbReference type="HOGENOM" id="CLU_3082826_0_0_10"/>
<dbReference type="Proteomes" id="UP000001218">
    <property type="component" value="Unassembled WGS sequence"/>
</dbReference>
<comment type="caution">
    <text evidence="1">The sequence shown here is derived from an EMBL/GenBank/DDBJ whole genome shotgun (WGS) entry which is preliminary data.</text>
</comment>
<gene>
    <name evidence="1" type="ORF">HMPREF1077_02925</name>
</gene>